<evidence type="ECO:0000313" key="4">
    <source>
        <dbReference type="Proteomes" id="UP000004949"/>
    </source>
</evidence>
<dbReference type="InterPro" id="IPR037185">
    <property type="entry name" value="EmrE-like"/>
</dbReference>
<dbReference type="Pfam" id="PF00892">
    <property type="entry name" value="EamA"/>
    <property type="match status" value="2"/>
</dbReference>
<evidence type="ECO:0000259" key="2">
    <source>
        <dbReference type="Pfam" id="PF00892"/>
    </source>
</evidence>
<name>G6XF24_9PROT</name>
<dbReference type="eggNOG" id="COG0697">
    <property type="taxonomic scope" value="Bacteria"/>
</dbReference>
<feature type="transmembrane region" description="Helical" evidence="1">
    <location>
        <begin position="161"/>
        <end position="179"/>
    </location>
</feature>
<dbReference type="EMBL" id="AGQV01000001">
    <property type="protein sequence ID" value="EHH68782.1"/>
    <property type="molecule type" value="Genomic_DNA"/>
</dbReference>
<dbReference type="GO" id="GO:0016020">
    <property type="term" value="C:membrane"/>
    <property type="evidence" value="ECO:0007669"/>
    <property type="project" value="InterPro"/>
</dbReference>
<dbReference type="SUPFAM" id="SSF103481">
    <property type="entry name" value="Multidrug resistance efflux transporter EmrE"/>
    <property type="match status" value="2"/>
</dbReference>
<keyword evidence="4" id="KW-1185">Reference proteome</keyword>
<accession>G6XF24</accession>
<gene>
    <name evidence="3" type="ORF">GMO_00890</name>
</gene>
<organism evidence="3 4">
    <name type="scientific">Gluconobacter morbifer G707</name>
    <dbReference type="NCBI Taxonomy" id="1088869"/>
    <lineage>
        <taxon>Bacteria</taxon>
        <taxon>Pseudomonadati</taxon>
        <taxon>Pseudomonadota</taxon>
        <taxon>Alphaproteobacteria</taxon>
        <taxon>Acetobacterales</taxon>
        <taxon>Acetobacteraceae</taxon>
        <taxon>Gluconobacter</taxon>
    </lineage>
</organism>
<feature type="transmembrane region" description="Helical" evidence="1">
    <location>
        <begin position="306"/>
        <end position="325"/>
    </location>
</feature>
<dbReference type="AlphaFoldDB" id="G6XF24"/>
<dbReference type="PANTHER" id="PTHR12715:SF4">
    <property type="entry name" value="EAMA DOMAIN-CONTAINING PROTEIN"/>
    <property type="match status" value="1"/>
</dbReference>
<comment type="caution">
    <text evidence="3">The sequence shown here is derived from an EMBL/GenBank/DDBJ whole genome shotgun (WGS) entry which is preliminary data.</text>
</comment>
<evidence type="ECO:0000256" key="1">
    <source>
        <dbReference type="SAM" id="Phobius"/>
    </source>
</evidence>
<feature type="transmembrane region" description="Helical" evidence="1">
    <location>
        <begin position="283"/>
        <end position="300"/>
    </location>
</feature>
<feature type="domain" description="EamA" evidence="2">
    <location>
        <begin position="189"/>
        <end position="323"/>
    </location>
</feature>
<dbReference type="InterPro" id="IPR000620">
    <property type="entry name" value="EamA_dom"/>
</dbReference>
<feature type="domain" description="EamA" evidence="2">
    <location>
        <begin position="49"/>
        <end position="178"/>
    </location>
</feature>
<feature type="transmembrane region" description="Helical" evidence="1">
    <location>
        <begin position="185"/>
        <end position="206"/>
    </location>
</feature>
<keyword evidence="1" id="KW-0472">Membrane</keyword>
<dbReference type="PATRIC" id="fig|1088869.3.peg.89"/>
<feature type="transmembrane region" description="Helical" evidence="1">
    <location>
        <begin position="257"/>
        <end position="276"/>
    </location>
</feature>
<feature type="transmembrane region" description="Helical" evidence="1">
    <location>
        <begin position="106"/>
        <end position="123"/>
    </location>
</feature>
<keyword evidence="1" id="KW-1133">Transmembrane helix</keyword>
<feature type="transmembrane region" description="Helical" evidence="1">
    <location>
        <begin position="77"/>
        <end position="94"/>
    </location>
</feature>
<protein>
    <recommendedName>
        <fullName evidence="2">EamA domain-containing protein</fullName>
    </recommendedName>
</protein>
<dbReference type="PANTHER" id="PTHR12715">
    <property type="entry name" value="TRANSPORTER, DRUG/METABOLITE EXPORTER FAMILY"/>
    <property type="match status" value="1"/>
</dbReference>
<dbReference type="InterPro" id="IPR052756">
    <property type="entry name" value="Alkyne_AA_exporter"/>
</dbReference>
<proteinExistence type="predicted"/>
<feature type="transmembrane region" description="Helical" evidence="1">
    <location>
        <begin position="135"/>
        <end position="154"/>
    </location>
</feature>
<keyword evidence="1" id="KW-0812">Transmembrane</keyword>
<sequence>MTLKNGTGSGWSRFFMEPTRPWGNVMRFRMGKNCYGRLMTQSTARALPFFIVIAICSWASAYPVVRIALHDFTPVPLAALRYAIAAVLAAGWLLWKKPPVPRGKDILQLLACGLIGISFYNIFFNLGEVTVSSGAASLLISAAPLMAAILATLCLGERMSVWGWGGSILSFAGVLLIAQGQHGGLSFGSGATFVFCAAVCGAVYTILQKGLIHRYGALATIAYVLMTGALFLSPWLLQGMKEFAGGSWQGRACVLELGIFPAAFGYAAWAFVIGHMGAARGAALLYLLPPAAMALAYVLTGEVPSLRTLLGGAVVMAGVMLANLYGRRVPVVQSVES</sequence>
<dbReference type="STRING" id="1088869.GMO_00890"/>
<feature type="transmembrane region" description="Helical" evidence="1">
    <location>
        <begin position="218"/>
        <end position="237"/>
    </location>
</feature>
<dbReference type="Proteomes" id="UP000004949">
    <property type="component" value="Unassembled WGS sequence"/>
</dbReference>
<evidence type="ECO:0000313" key="3">
    <source>
        <dbReference type="EMBL" id="EHH68782.1"/>
    </source>
</evidence>
<reference evidence="3 4" key="1">
    <citation type="submission" date="2011-10" db="EMBL/GenBank/DDBJ databases">
        <title>Genome sequence of Gluconobacter morbifer G707, isolated from Drosophila gut.</title>
        <authorList>
            <person name="Lee W.-J."/>
            <person name="Kim E.-K."/>
        </authorList>
    </citation>
    <scope>NUCLEOTIDE SEQUENCE [LARGE SCALE GENOMIC DNA]</scope>
    <source>
        <strain evidence="3 4">G707</strain>
    </source>
</reference>